<protein>
    <recommendedName>
        <fullName evidence="3">isoleucine--tRNA ligase</fullName>
        <ecNumber evidence="3">6.1.1.5</ecNumber>
    </recommendedName>
    <alternativeName>
        <fullName evidence="9">Isoleucyl-tRNA synthetase</fullName>
    </alternativeName>
</protein>
<feature type="domain" description="Aminoacyl-tRNA synthetase class Ia" evidence="12">
    <location>
        <begin position="89"/>
        <end position="641"/>
    </location>
</feature>
<dbReference type="GO" id="GO:0006428">
    <property type="term" value="P:isoleucyl-tRNA aminoacylation"/>
    <property type="evidence" value="ECO:0007669"/>
    <property type="project" value="InterPro"/>
</dbReference>
<dbReference type="FunFam" id="3.90.740.10:FF:000009">
    <property type="entry name" value="Isoleucyl-tRNA synthetase 2, mitochondrial"/>
    <property type="match status" value="1"/>
</dbReference>
<dbReference type="Gene3D" id="3.90.740.10">
    <property type="entry name" value="Valyl/Leucyl/Isoleucyl-tRNA synthetase, editing domain"/>
    <property type="match status" value="1"/>
</dbReference>
<keyword evidence="7" id="KW-0648">Protein biosynthesis</keyword>
<comment type="catalytic activity">
    <reaction evidence="10">
        <text>tRNA(Ile) + L-isoleucine + ATP = L-isoleucyl-tRNA(Ile) + AMP + diphosphate</text>
        <dbReference type="Rhea" id="RHEA:11060"/>
        <dbReference type="Rhea" id="RHEA-COMP:9666"/>
        <dbReference type="Rhea" id="RHEA-COMP:9695"/>
        <dbReference type="ChEBI" id="CHEBI:30616"/>
        <dbReference type="ChEBI" id="CHEBI:33019"/>
        <dbReference type="ChEBI" id="CHEBI:58045"/>
        <dbReference type="ChEBI" id="CHEBI:78442"/>
        <dbReference type="ChEBI" id="CHEBI:78528"/>
        <dbReference type="ChEBI" id="CHEBI:456215"/>
        <dbReference type="EC" id="6.1.1.5"/>
    </reaction>
</comment>
<gene>
    <name evidence="13" type="primary">Iars2_1</name>
    <name evidence="13" type="ORF">FJT64_002583</name>
</gene>
<dbReference type="InterPro" id="IPR014729">
    <property type="entry name" value="Rossmann-like_a/b/a_fold"/>
</dbReference>
<dbReference type="Proteomes" id="UP000440578">
    <property type="component" value="Unassembled WGS sequence"/>
</dbReference>
<accession>A0A6A4WC31</accession>
<feature type="compositionally biased region" description="Basic and acidic residues" evidence="11">
    <location>
        <begin position="27"/>
        <end position="43"/>
    </location>
</feature>
<evidence type="ECO:0000256" key="7">
    <source>
        <dbReference type="ARBA" id="ARBA00022917"/>
    </source>
</evidence>
<evidence type="ECO:0000256" key="1">
    <source>
        <dbReference type="ARBA" id="ARBA00004173"/>
    </source>
</evidence>
<dbReference type="GO" id="GO:0005739">
    <property type="term" value="C:mitochondrion"/>
    <property type="evidence" value="ECO:0007669"/>
    <property type="project" value="UniProtKB-SubCell"/>
</dbReference>
<keyword evidence="8" id="KW-0030">Aminoacyl-tRNA synthetase</keyword>
<dbReference type="GO" id="GO:0002161">
    <property type="term" value="F:aminoacyl-tRNA deacylase activity"/>
    <property type="evidence" value="ECO:0007669"/>
    <property type="project" value="InterPro"/>
</dbReference>
<evidence type="ECO:0000256" key="5">
    <source>
        <dbReference type="ARBA" id="ARBA00022741"/>
    </source>
</evidence>
<dbReference type="GO" id="GO:0004822">
    <property type="term" value="F:isoleucine-tRNA ligase activity"/>
    <property type="evidence" value="ECO:0007669"/>
    <property type="project" value="UniProtKB-EC"/>
</dbReference>
<evidence type="ECO:0000313" key="13">
    <source>
        <dbReference type="EMBL" id="KAF0305297.1"/>
    </source>
</evidence>
<dbReference type="AlphaFoldDB" id="A0A6A4WC31"/>
<dbReference type="SUPFAM" id="SSF50677">
    <property type="entry name" value="ValRS/IleRS/LeuRS editing domain"/>
    <property type="match status" value="1"/>
</dbReference>
<evidence type="ECO:0000256" key="9">
    <source>
        <dbReference type="ARBA" id="ARBA00032665"/>
    </source>
</evidence>
<evidence type="ECO:0000256" key="4">
    <source>
        <dbReference type="ARBA" id="ARBA00022598"/>
    </source>
</evidence>
<dbReference type="GO" id="GO:0032543">
    <property type="term" value="P:mitochondrial translation"/>
    <property type="evidence" value="ECO:0007669"/>
    <property type="project" value="TreeGrafter"/>
</dbReference>
<sequence length="641" mass="73561">MILKTVKFRVHTHLKNNSCLSSLLPSIREKSTRPPKQDTKSNAENHAANKSWSSTVNVPQTKFWLRPKDRERIEMEHMLQRSRGFKELYQWQRQQSWAQEFILQDGPPYANGKAHIGHAVNKILKDIILRYKVQRRVRVRYRPGWDCHGLPIELKALGHTTEDHTKLDPLAIRETASRFASEAVSLQRTAFERWGLLADWSQCYLTSTPQYVSRQLRLFQRLYSRGLVYRGLKPVHWSPSSRTALAEAELEYNTQHVSRSTHVRLRLERHTLDTAEPAYLLVWTTTPWTLPANQAVCYGEHVQYVAAQIAGLSGLYVLSAAALEPLSQTLGRSVTAVREVTGDELRQWQYRRPAVGRDGEDQVLPLLPADHVTVTKGTGLVHTAPAHGPEDFQVALKHKLSLEVLVDEDGCYTQEAGPELHRRPVLTEGDQRVLGLLGDDVVHVEDLVHSYPYDWRTKQPVLLLASRQWFIDTERIKQRALECLSEVTILPESIQSNMADQLRRRPYWCISRQRVWGVPVPAFYDRDTDEPIVNDAIITHLSDLVSAHGADVWWERPEEELLPPEMVRQYRDAGRQLPRKGTDILDIWFDSGAAWWSSDPDCEPERAPRADLYLEGVDQFTGWFQSSLLTSVAVADRAPYR</sequence>
<keyword evidence="4 13" id="KW-0436">Ligase</keyword>
<feature type="region of interest" description="Disordered" evidence="11">
    <location>
        <begin position="25"/>
        <end position="52"/>
    </location>
</feature>
<keyword evidence="14" id="KW-1185">Reference proteome</keyword>
<keyword evidence="6" id="KW-0067">ATP-binding</keyword>
<organism evidence="13 14">
    <name type="scientific">Amphibalanus amphitrite</name>
    <name type="common">Striped barnacle</name>
    <name type="synonym">Balanus amphitrite</name>
    <dbReference type="NCBI Taxonomy" id="1232801"/>
    <lineage>
        <taxon>Eukaryota</taxon>
        <taxon>Metazoa</taxon>
        <taxon>Ecdysozoa</taxon>
        <taxon>Arthropoda</taxon>
        <taxon>Crustacea</taxon>
        <taxon>Multicrustacea</taxon>
        <taxon>Cirripedia</taxon>
        <taxon>Thoracica</taxon>
        <taxon>Thoracicalcarea</taxon>
        <taxon>Balanomorpha</taxon>
        <taxon>Balanoidea</taxon>
        <taxon>Balanidae</taxon>
        <taxon>Amphibalaninae</taxon>
        <taxon>Amphibalanus</taxon>
    </lineage>
</organism>
<evidence type="ECO:0000259" key="12">
    <source>
        <dbReference type="Pfam" id="PF00133"/>
    </source>
</evidence>
<evidence type="ECO:0000256" key="3">
    <source>
        <dbReference type="ARBA" id="ARBA00013165"/>
    </source>
</evidence>
<comment type="similarity">
    <text evidence="2">Belongs to the class-I aminoacyl-tRNA synthetase family.</text>
</comment>
<evidence type="ECO:0000256" key="2">
    <source>
        <dbReference type="ARBA" id="ARBA00005594"/>
    </source>
</evidence>
<proteinExistence type="inferred from homology"/>
<dbReference type="PANTHER" id="PTHR42765:SF1">
    <property type="entry name" value="ISOLEUCINE--TRNA LIGASE, MITOCHONDRIAL"/>
    <property type="match status" value="1"/>
</dbReference>
<dbReference type="PRINTS" id="PR00984">
    <property type="entry name" value="TRNASYNTHILE"/>
</dbReference>
<dbReference type="Gene3D" id="1.10.10.830">
    <property type="entry name" value="Ile-tRNA synthetase CP2 domain-like"/>
    <property type="match status" value="1"/>
</dbReference>
<keyword evidence="5" id="KW-0547">Nucleotide-binding</keyword>
<dbReference type="OrthoDB" id="10264412at2759"/>
<comment type="subcellular location">
    <subcellularLocation>
        <location evidence="1">Mitochondrion</location>
    </subcellularLocation>
</comment>
<name>A0A6A4WC31_AMPAM</name>
<dbReference type="PANTHER" id="PTHR42765">
    <property type="entry name" value="SOLEUCYL-TRNA SYNTHETASE"/>
    <property type="match status" value="1"/>
</dbReference>
<dbReference type="Pfam" id="PF00133">
    <property type="entry name" value="tRNA-synt_1"/>
    <property type="match status" value="1"/>
</dbReference>
<dbReference type="InterPro" id="IPR009008">
    <property type="entry name" value="Val/Leu/Ile-tRNA-synth_edit"/>
</dbReference>
<dbReference type="EC" id="6.1.1.5" evidence="3"/>
<comment type="caution">
    <text evidence="13">The sequence shown here is derived from an EMBL/GenBank/DDBJ whole genome shotgun (WGS) entry which is preliminary data.</text>
</comment>
<dbReference type="InterPro" id="IPR002301">
    <property type="entry name" value="Ile-tRNA-ligase"/>
</dbReference>
<dbReference type="Gene3D" id="3.40.50.620">
    <property type="entry name" value="HUPs"/>
    <property type="match status" value="2"/>
</dbReference>
<evidence type="ECO:0000313" key="14">
    <source>
        <dbReference type="Proteomes" id="UP000440578"/>
    </source>
</evidence>
<reference evidence="13 14" key="1">
    <citation type="submission" date="2019-07" db="EMBL/GenBank/DDBJ databases">
        <title>Draft genome assembly of a fouling barnacle, Amphibalanus amphitrite (Darwin, 1854): The first reference genome for Thecostraca.</title>
        <authorList>
            <person name="Kim W."/>
        </authorList>
    </citation>
    <scope>NUCLEOTIDE SEQUENCE [LARGE SCALE GENOMIC DNA]</scope>
    <source>
        <strain evidence="13">SNU_AA5</strain>
        <tissue evidence="13">Soma without cirri and trophi</tissue>
    </source>
</reference>
<evidence type="ECO:0000256" key="10">
    <source>
        <dbReference type="ARBA" id="ARBA00048359"/>
    </source>
</evidence>
<evidence type="ECO:0000256" key="8">
    <source>
        <dbReference type="ARBA" id="ARBA00023146"/>
    </source>
</evidence>
<dbReference type="EMBL" id="VIIS01000769">
    <property type="protein sequence ID" value="KAF0305297.1"/>
    <property type="molecule type" value="Genomic_DNA"/>
</dbReference>
<dbReference type="FunFam" id="3.40.50.620:FF:000111">
    <property type="entry name" value="Mitochondrial isoleucyl-tRNA synthetase"/>
    <property type="match status" value="1"/>
</dbReference>
<dbReference type="GO" id="GO:0005524">
    <property type="term" value="F:ATP binding"/>
    <property type="evidence" value="ECO:0007669"/>
    <property type="project" value="UniProtKB-KW"/>
</dbReference>
<dbReference type="InterPro" id="IPR050081">
    <property type="entry name" value="Ile-tRNA_ligase"/>
</dbReference>
<dbReference type="InterPro" id="IPR002300">
    <property type="entry name" value="aa-tRNA-synth_Ia"/>
</dbReference>
<evidence type="ECO:0000256" key="6">
    <source>
        <dbReference type="ARBA" id="ARBA00022840"/>
    </source>
</evidence>
<evidence type="ECO:0000256" key="11">
    <source>
        <dbReference type="SAM" id="MobiDB-lite"/>
    </source>
</evidence>
<dbReference type="SUPFAM" id="SSF52374">
    <property type="entry name" value="Nucleotidylyl transferase"/>
    <property type="match status" value="1"/>
</dbReference>